<keyword evidence="5" id="KW-1185">Reference proteome</keyword>
<evidence type="ECO:0000313" key="3">
    <source>
        <dbReference type="EMBL" id="TPX48843.1"/>
    </source>
</evidence>
<protein>
    <recommendedName>
        <fullName evidence="7">YbgI/family dinuclear metal center protein</fullName>
    </recommendedName>
</protein>
<comment type="similarity">
    <text evidence="1">Belongs to the GTP cyclohydrolase I type 2/NIF3 family.</text>
</comment>
<name>A0A507DB89_9FUNG</name>
<accession>A0A507DB89</accession>
<dbReference type="PANTHER" id="PTHR13799">
    <property type="entry name" value="NGG1 INTERACTING FACTOR 3"/>
    <property type="match status" value="1"/>
</dbReference>
<dbReference type="OrthoDB" id="3345469at2759"/>
<dbReference type="FunFam" id="3.40.1390.30:FF:000001">
    <property type="entry name" value="GTP cyclohydrolase 1 type 2"/>
    <property type="match status" value="1"/>
</dbReference>
<evidence type="ECO:0000256" key="1">
    <source>
        <dbReference type="ARBA" id="ARBA00006964"/>
    </source>
</evidence>
<dbReference type="InterPro" id="IPR002678">
    <property type="entry name" value="DUF34/NIF3"/>
</dbReference>
<evidence type="ECO:0000313" key="5">
    <source>
        <dbReference type="Proteomes" id="UP000317494"/>
    </source>
</evidence>
<proteinExistence type="inferred from homology"/>
<evidence type="ECO:0000313" key="4">
    <source>
        <dbReference type="EMBL" id="TPX53338.1"/>
    </source>
</evidence>
<dbReference type="GO" id="GO:0046872">
    <property type="term" value="F:metal ion binding"/>
    <property type="evidence" value="ECO:0007669"/>
    <property type="project" value="UniProtKB-KW"/>
</dbReference>
<dbReference type="Proteomes" id="UP000320475">
    <property type="component" value="Unassembled WGS sequence"/>
</dbReference>
<sequence length="275" mass="29922">MSLLQRVTKAFEKIAPTSLADLSWDNVGTILEVPFPRPNGNAVFLTIDFTSQVVEEALKNPRVGVIVSYHSPIFRSVKKLTTADPKINLVMQCCSAGVAIYSPHTSLDNCPNGVNDWLANGIGEGVIRPITPTKVPGYEATVAGSGRLLELKEPVTVPTIIERVKNYLKLKQLRVASAHKDGDLVQNIAICAGAGHSILNRVTADVFLSGEFSHHDILAALEQKTSVILCEHSNTERGYLSDVLTRALTRVFNEDGDAPVEVIVSRFDREPISIV</sequence>
<organism evidence="3 6">
    <name type="scientific">Synchytrium endobioticum</name>
    <dbReference type="NCBI Taxonomy" id="286115"/>
    <lineage>
        <taxon>Eukaryota</taxon>
        <taxon>Fungi</taxon>
        <taxon>Fungi incertae sedis</taxon>
        <taxon>Chytridiomycota</taxon>
        <taxon>Chytridiomycota incertae sedis</taxon>
        <taxon>Chytridiomycetes</taxon>
        <taxon>Synchytriales</taxon>
        <taxon>Synchytriaceae</taxon>
        <taxon>Synchytrium</taxon>
    </lineage>
</organism>
<dbReference type="Proteomes" id="UP000317494">
    <property type="component" value="Unassembled WGS sequence"/>
</dbReference>
<feature type="binding site" evidence="2">
    <location>
        <position position="108"/>
    </location>
    <ligand>
        <name>a divalent metal cation</name>
        <dbReference type="ChEBI" id="CHEBI:60240"/>
        <label>1</label>
    </ligand>
</feature>
<dbReference type="Gene3D" id="3.40.1390.30">
    <property type="entry name" value="NIF3 (NGG1p interacting factor 3)-like"/>
    <property type="match status" value="1"/>
</dbReference>
<dbReference type="NCBIfam" id="TIGR00486">
    <property type="entry name" value="YbgI_SA1388"/>
    <property type="match status" value="1"/>
</dbReference>
<gene>
    <name evidence="3" type="ORF">SeLEV6574_g01812</name>
    <name evidence="4" type="ORF">SeMB42_g00847</name>
</gene>
<dbReference type="SUPFAM" id="SSF102705">
    <property type="entry name" value="NIF3 (NGG1p interacting factor 3)-like"/>
    <property type="match status" value="1"/>
</dbReference>
<feature type="binding site" evidence="2">
    <location>
        <position position="232"/>
    </location>
    <ligand>
        <name>a divalent metal cation</name>
        <dbReference type="ChEBI" id="CHEBI:60240"/>
        <label>1</label>
    </ligand>
</feature>
<dbReference type="EMBL" id="QEAN01000018">
    <property type="protein sequence ID" value="TPX53338.1"/>
    <property type="molecule type" value="Genomic_DNA"/>
</dbReference>
<dbReference type="GO" id="GO:0005739">
    <property type="term" value="C:mitochondrion"/>
    <property type="evidence" value="ECO:0007669"/>
    <property type="project" value="TreeGrafter"/>
</dbReference>
<feature type="binding site" evidence="2">
    <location>
        <position position="236"/>
    </location>
    <ligand>
        <name>a divalent metal cation</name>
        <dbReference type="ChEBI" id="CHEBI:60240"/>
        <label>1</label>
    </ligand>
</feature>
<dbReference type="VEuPathDB" id="FungiDB:SeMB42_g00847"/>
<dbReference type="AlphaFoldDB" id="A0A507DB89"/>
<keyword evidence="2" id="KW-0479">Metal-binding</keyword>
<comment type="caution">
    <text evidence="3">The sequence shown here is derived from an EMBL/GenBank/DDBJ whole genome shotgun (WGS) entry which is preliminary data.</text>
</comment>
<evidence type="ECO:0008006" key="7">
    <source>
        <dbReference type="Google" id="ProtNLM"/>
    </source>
</evidence>
<reference evidence="5 6" key="1">
    <citation type="journal article" date="2019" name="Sci. Rep.">
        <title>Comparative genomics of chytrid fungi reveal insights into the obligate biotrophic and pathogenic lifestyle of Synchytrium endobioticum.</title>
        <authorList>
            <person name="van de Vossenberg B.T.L.H."/>
            <person name="Warris S."/>
            <person name="Nguyen H.D.T."/>
            <person name="van Gent-Pelzer M.P.E."/>
            <person name="Joly D.L."/>
            <person name="van de Geest H.C."/>
            <person name="Bonants P.J.M."/>
            <person name="Smith D.S."/>
            <person name="Levesque C.A."/>
            <person name="van der Lee T.A.J."/>
        </authorList>
    </citation>
    <scope>NUCLEOTIDE SEQUENCE [LARGE SCALE GENOMIC DNA]</scope>
    <source>
        <strain evidence="3 6">LEV6574</strain>
        <strain evidence="4 5">MB42</strain>
    </source>
</reference>
<dbReference type="InterPro" id="IPR036069">
    <property type="entry name" value="DUF34/NIF3_sf"/>
</dbReference>
<feature type="binding site" evidence="2">
    <location>
        <position position="70"/>
    </location>
    <ligand>
        <name>a divalent metal cation</name>
        <dbReference type="ChEBI" id="CHEBI:60240"/>
        <label>1</label>
    </ligand>
</feature>
<dbReference type="EMBL" id="QEAM01000044">
    <property type="protein sequence ID" value="TPX48843.1"/>
    <property type="molecule type" value="Genomic_DNA"/>
</dbReference>
<dbReference type="Pfam" id="PF01784">
    <property type="entry name" value="DUF34_NIF3"/>
    <property type="match status" value="1"/>
</dbReference>
<evidence type="ECO:0000256" key="2">
    <source>
        <dbReference type="PIRSR" id="PIRSR602678-1"/>
    </source>
</evidence>
<dbReference type="STRING" id="286115.A0A507DB89"/>
<dbReference type="PANTHER" id="PTHR13799:SF13">
    <property type="entry name" value="NIF3-LIKE PROTEIN 1"/>
    <property type="match status" value="1"/>
</dbReference>
<evidence type="ECO:0000313" key="6">
    <source>
        <dbReference type="Proteomes" id="UP000320475"/>
    </source>
</evidence>